<keyword evidence="2" id="KW-1185">Reference proteome</keyword>
<dbReference type="Proteomes" id="UP000268857">
    <property type="component" value="Unassembled WGS sequence"/>
</dbReference>
<evidence type="ECO:0000313" key="2">
    <source>
        <dbReference type="Proteomes" id="UP000268857"/>
    </source>
</evidence>
<dbReference type="AlphaFoldDB" id="A0A3S0Y2P5"/>
<dbReference type="OrthoDB" id="490217at2"/>
<dbReference type="EMBL" id="RSCJ01000005">
    <property type="protein sequence ID" value="RUR84037.1"/>
    <property type="molecule type" value="Genomic_DNA"/>
</dbReference>
<accession>A0A3S0Y2P5</accession>
<dbReference type="RefSeq" id="WP_016873449.1">
    <property type="nucleotide sequence ID" value="NZ_AJLN01000045.1"/>
</dbReference>
<gene>
    <name evidence="1" type="ORF">PCC6912_16310</name>
</gene>
<sequence>MPIKNRAFFTDVDFFPDNQFKLIGECAGKKLLLIGKTKAYGDPIVATSQTDEPCHEDLYASDLYELMKFGHEPVKVTGEI</sequence>
<protein>
    <submittedName>
        <fullName evidence="1">Uncharacterized protein</fullName>
    </submittedName>
</protein>
<organism evidence="1 2">
    <name type="scientific">Chlorogloeopsis fritschii PCC 6912</name>
    <dbReference type="NCBI Taxonomy" id="211165"/>
    <lineage>
        <taxon>Bacteria</taxon>
        <taxon>Bacillati</taxon>
        <taxon>Cyanobacteriota</taxon>
        <taxon>Cyanophyceae</taxon>
        <taxon>Nostocales</taxon>
        <taxon>Chlorogloeopsidaceae</taxon>
        <taxon>Chlorogloeopsis</taxon>
    </lineage>
</organism>
<reference evidence="1 2" key="1">
    <citation type="journal article" date="2019" name="Genome Biol. Evol.">
        <title>Day and night: Metabolic profiles and evolutionary relationships of six axenic non-marine cyanobacteria.</title>
        <authorList>
            <person name="Will S.E."/>
            <person name="Henke P."/>
            <person name="Boedeker C."/>
            <person name="Huang S."/>
            <person name="Brinkmann H."/>
            <person name="Rohde M."/>
            <person name="Jarek M."/>
            <person name="Friedl T."/>
            <person name="Seufert S."/>
            <person name="Schumacher M."/>
            <person name="Overmann J."/>
            <person name="Neumann-Schaal M."/>
            <person name="Petersen J."/>
        </authorList>
    </citation>
    <scope>NUCLEOTIDE SEQUENCE [LARGE SCALE GENOMIC DNA]</scope>
    <source>
        <strain evidence="1 2">PCC 6912</strain>
    </source>
</reference>
<name>A0A3S0Y2P5_CHLFR</name>
<proteinExistence type="predicted"/>
<evidence type="ECO:0000313" key="1">
    <source>
        <dbReference type="EMBL" id="RUR84037.1"/>
    </source>
</evidence>
<comment type="caution">
    <text evidence="1">The sequence shown here is derived from an EMBL/GenBank/DDBJ whole genome shotgun (WGS) entry which is preliminary data.</text>
</comment>